<dbReference type="SUPFAM" id="SSF48371">
    <property type="entry name" value="ARM repeat"/>
    <property type="match status" value="1"/>
</dbReference>
<proteinExistence type="predicted"/>
<dbReference type="AlphaFoldDB" id="A0AAD5SUT4"/>
<accession>A0AAD5SUT4</accession>
<gene>
    <name evidence="1" type="ORF">HK100_004932</name>
</gene>
<protein>
    <recommendedName>
        <fullName evidence="3">W2 domain-containing protein</fullName>
    </recommendedName>
</protein>
<name>A0AAD5SUT4_9FUNG</name>
<dbReference type="EMBL" id="JADGJH010002360">
    <property type="protein sequence ID" value="KAJ3099238.1"/>
    <property type="molecule type" value="Genomic_DNA"/>
</dbReference>
<sequence length="138" mass="15291">MNLGSSSSTTPEKDDENEAAGQNQILDEFTIFVTVILTNADPEADVAIMDKASNFTIKDSKAVIILIKLLFTAEMLEANQIKHHAALLRSFFKNEKGSEGFVGRARNAFYDEELLEEDVCLAWGEKASKKTAEETDDE</sequence>
<evidence type="ECO:0008006" key="3">
    <source>
        <dbReference type="Google" id="ProtNLM"/>
    </source>
</evidence>
<keyword evidence="2" id="KW-1185">Reference proteome</keyword>
<dbReference type="Gene3D" id="1.25.40.180">
    <property type="match status" value="2"/>
</dbReference>
<organism evidence="1 2">
    <name type="scientific">Physocladia obscura</name>
    <dbReference type="NCBI Taxonomy" id="109957"/>
    <lineage>
        <taxon>Eukaryota</taxon>
        <taxon>Fungi</taxon>
        <taxon>Fungi incertae sedis</taxon>
        <taxon>Chytridiomycota</taxon>
        <taxon>Chytridiomycota incertae sedis</taxon>
        <taxon>Chytridiomycetes</taxon>
        <taxon>Chytridiales</taxon>
        <taxon>Chytriomycetaceae</taxon>
        <taxon>Physocladia</taxon>
    </lineage>
</organism>
<reference evidence="1" key="1">
    <citation type="submission" date="2020-05" db="EMBL/GenBank/DDBJ databases">
        <title>Phylogenomic resolution of chytrid fungi.</title>
        <authorList>
            <person name="Stajich J.E."/>
            <person name="Amses K."/>
            <person name="Simmons R."/>
            <person name="Seto K."/>
            <person name="Myers J."/>
            <person name="Bonds A."/>
            <person name="Quandt C.A."/>
            <person name="Barry K."/>
            <person name="Liu P."/>
            <person name="Grigoriev I."/>
            <person name="Longcore J.E."/>
            <person name="James T.Y."/>
        </authorList>
    </citation>
    <scope>NUCLEOTIDE SEQUENCE</scope>
    <source>
        <strain evidence="1">JEL0513</strain>
    </source>
</reference>
<dbReference type="InterPro" id="IPR016024">
    <property type="entry name" value="ARM-type_fold"/>
</dbReference>
<dbReference type="Proteomes" id="UP001211907">
    <property type="component" value="Unassembled WGS sequence"/>
</dbReference>
<evidence type="ECO:0000313" key="2">
    <source>
        <dbReference type="Proteomes" id="UP001211907"/>
    </source>
</evidence>
<evidence type="ECO:0000313" key="1">
    <source>
        <dbReference type="EMBL" id="KAJ3099238.1"/>
    </source>
</evidence>
<comment type="caution">
    <text evidence="1">The sequence shown here is derived from an EMBL/GenBank/DDBJ whole genome shotgun (WGS) entry which is preliminary data.</text>
</comment>